<organism evidence="7">
    <name type="scientific">Anopheles sinensis</name>
    <name type="common">Mosquito</name>
    <dbReference type="NCBI Taxonomy" id="74873"/>
    <lineage>
        <taxon>Eukaryota</taxon>
        <taxon>Metazoa</taxon>
        <taxon>Ecdysozoa</taxon>
        <taxon>Arthropoda</taxon>
        <taxon>Hexapoda</taxon>
        <taxon>Insecta</taxon>
        <taxon>Pterygota</taxon>
        <taxon>Neoptera</taxon>
        <taxon>Endopterygota</taxon>
        <taxon>Diptera</taxon>
        <taxon>Nematocera</taxon>
        <taxon>Culicoidea</taxon>
        <taxon>Culicidae</taxon>
        <taxon>Anophelinae</taxon>
        <taxon>Anopheles</taxon>
    </lineage>
</organism>
<dbReference type="GO" id="GO:0015271">
    <property type="term" value="F:outward rectifier potassium channel activity"/>
    <property type="evidence" value="ECO:0007669"/>
    <property type="project" value="TreeGrafter"/>
</dbReference>
<dbReference type="GO" id="GO:0030322">
    <property type="term" value="P:stabilization of membrane potential"/>
    <property type="evidence" value="ECO:0007669"/>
    <property type="project" value="TreeGrafter"/>
</dbReference>
<reference evidence="8" key="2">
    <citation type="submission" date="2020-05" db="UniProtKB">
        <authorList>
            <consortium name="EnsemblMetazoa"/>
        </authorList>
    </citation>
    <scope>IDENTIFICATION</scope>
</reference>
<keyword evidence="9" id="KW-1185">Reference proteome</keyword>
<proteinExistence type="predicted"/>
<dbReference type="EMBL" id="KE525023">
    <property type="protein sequence ID" value="KFB40534.1"/>
    <property type="molecule type" value="Genomic_DNA"/>
</dbReference>
<dbReference type="GO" id="GO:0022841">
    <property type="term" value="F:potassium ion leak channel activity"/>
    <property type="evidence" value="ECO:0007669"/>
    <property type="project" value="TreeGrafter"/>
</dbReference>
<dbReference type="PANTHER" id="PTHR11003:SF257">
    <property type="entry name" value="POTASSIUM CHANNEL DOMAIN-CONTAINING PROTEIN"/>
    <property type="match status" value="1"/>
</dbReference>
<feature type="transmembrane region" description="Helical" evidence="6">
    <location>
        <begin position="87"/>
        <end position="111"/>
    </location>
</feature>
<evidence type="ECO:0000256" key="5">
    <source>
        <dbReference type="SAM" id="MobiDB-lite"/>
    </source>
</evidence>
<dbReference type="OMA" id="GHEHYRY"/>
<evidence type="ECO:0000256" key="1">
    <source>
        <dbReference type="ARBA" id="ARBA00004141"/>
    </source>
</evidence>
<evidence type="ECO:0000256" key="3">
    <source>
        <dbReference type="ARBA" id="ARBA00022989"/>
    </source>
</evidence>
<dbReference type="GO" id="GO:0005886">
    <property type="term" value="C:plasma membrane"/>
    <property type="evidence" value="ECO:0007669"/>
    <property type="project" value="TreeGrafter"/>
</dbReference>
<dbReference type="OrthoDB" id="297496at2759"/>
<keyword evidence="2 6" id="KW-0812">Transmembrane</keyword>
<dbReference type="Proteomes" id="UP000030765">
    <property type="component" value="Unassembled WGS sequence"/>
</dbReference>
<keyword evidence="4 6" id="KW-0472">Membrane</keyword>
<evidence type="ECO:0000313" key="7">
    <source>
        <dbReference type="EMBL" id="KFB40534.1"/>
    </source>
</evidence>
<dbReference type="Gene3D" id="1.10.287.70">
    <property type="match status" value="1"/>
</dbReference>
<keyword evidence="3 6" id="KW-1133">Transmembrane helix</keyword>
<name>A0A084VRE0_ANOSI</name>
<feature type="region of interest" description="Disordered" evidence="5">
    <location>
        <begin position="44"/>
        <end position="67"/>
    </location>
</feature>
<evidence type="ECO:0000256" key="4">
    <source>
        <dbReference type="ARBA" id="ARBA00023136"/>
    </source>
</evidence>
<dbReference type="SUPFAM" id="SSF81324">
    <property type="entry name" value="Voltage-gated potassium channels"/>
    <property type="match status" value="1"/>
</dbReference>
<dbReference type="VEuPathDB" id="VectorBase:ASIC008029"/>
<protein>
    <submittedName>
        <fullName evidence="7">AGAP013077-PA-like protein</fullName>
    </submittedName>
</protein>
<evidence type="ECO:0000256" key="2">
    <source>
        <dbReference type="ARBA" id="ARBA00022692"/>
    </source>
</evidence>
<reference evidence="7 9" key="1">
    <citation type="journal article" date="2014" name="BMC Genomics">
        <title>Genome sequence of Anopheles sinensis provides insight into genetics basis of mosquito competence for malaria parasites.</title>
        <authorList>
            <person name="Zhou D."/>
            <person name="Zhang D."/>
            <person name="Ding G."/>
            <person name="Shi L."/>
            <person name="Hou Q."/>
            <person name="Ye Y."/>
            <person name="Xu Y."/>
            <person name="Zhou H."/>
            <person name="Xiong C."/>
            <person name="Li S."/>
            <person name="Yu J."/>
            <person name="Hong S."/>
            <person name="Yu X."/>
            <person name="Zou P."/>
            <person name="Chen C."/>
            <person name="Chang X."/>
            <person name="Wang W."/>
            <person name="Lv Y."/>
            <person name="Sun Y."/>
            <person name="Ma L."/>
            <person name="Shen B."/>
            <person name="Zhu C."/>
        </authorList>
    </citation>
    <scope>NUCLEOTIDE SEQUENCE [LARGE SCALE GENOMIC DNA]</scope>
</reference>
<dbReference type="InterPro" id="IPR003280">
    <property type="entry name" value="2pore_dom_K_chnl"/>
</dbReference>
<comment type="subcellular location">
    <subcellularLocation>
        <location evidence="1">Membrane</location>
        <topology evidence="1">Multi-pass membrane protein</topology>
    </subcellularLocation>
</comment>
<evidence type="ECO:0000313" key="9">
    <source>
        <dbReference type="Proteomes" id="UP000030765"/>
    </source>
</evidence>
<sequence>MSEKDGHEHYRYDTYAPLVKSATMKGVKAAHCTSETSTVLKGGTQTTMTKHGTTVQHGSGKDTPDGRSRCCSCCGGGRGSSTFWAALLTNIGVCTLLLAYTLLGSFIFLAIEGGASQMQQRTLAATNRHQKQQTLQNHHHGRHDTANLTFPQLILLEAVEARQKTVENIWDITVSLNILYRENWTRLASLEIARFQEQFVNRLLEEMTQINNMQHAATGSGGGAHDQAHGPDNNWTFARAFLYSLTILTTIGECWGECIKTPRETGSTTTRS</sequence>
<dbReference type="AlphaFoldDB" id="A0A084VRE0"/>
<evidence type="ECO:0000313" key="8">
    <source>
        <dbReference type="EnsemblMetazoa" id="ASIC008029-PA"/>
    </source>
</evidence>
<dbReference type="EnsemblMetazoa" id="ASIC008029-RA">
    <property type="protein sequence ID" value="ASIC008029-PA"/>
    <property type="gene ID" value="ASIC008029"/>
</dbReference>
<dbReference type="VEuPathDB" id="VectorBase:ASIS001805"/>
<evidence type="ECO:0000256" key="6">
    <source>
        <dbReference type="SAM" id="Phobius"/>
    </source>
</evidence>
<accession>A0A084VRE0</accession>
<dbReference type="EMBL" id="ATLV01015606">
    <property type="status" value="NOT_ANNOTATED_CDS"/>
    <property type="molecule type" value="Genomic_DNA"/>
</dbReference>
<gene>
    <name evidence="7" type="ORF">ZHAS_00008029</name>
</gene>
<feature type="compositionally biased region" description="Low complexity" evidence="5">
    <location>
        <begin position="44"/>
        <end position="54"/>
    </location>
</feature>
<dbReference type="PANTHER" id="PTHR11003">
    <property type="entry name" value="POTASSIUM CHANNEL, SUBFAMILY K"/>
    <property type="match status" value="1"/>
</dbReference>